<sequence length="183" mass="20721">MKLLSDAQLLKTVLNVGSGYPKMIKEFLVMNGCIPHGLQNFRNKLFVGKNVLGIRPSNVPVIDESGFEIHGDSNSSMEVHGHIRPFGLYMQVLVELDLEMKGFTFFVELEYENFPEYSSFCNHIGHCLRNFKRKISENGNEREKPKKPDRKVCVQVSNRDIESMSAGISDEKEVVITNDVAPT</sequence>
<dbReference type="AlphaFoldDB" id="A0A9D4WHF8"/>
<dbReference type="Gramene" id="Psat05G0044900-T1">
    <property type="protein sequence ID" value="KAI5402853.1"/>
    <property type="gene ID" value="KIW84_050449"/>
</dbReference>
<keyword evidence="2" id="KW-1185">Reference proteome</keyword>
<reference evidence="1 2" key="1">
    <citation type="journal article" date="2022" name="Nat. Genet.">
        <title>Improved pea reference genome and pan-genome highlight genomic features and evolutionary characteristics.</title>
        <authorList>
            <person name="Yang T."/>
            <person name="Liu R."/>
            <person name="Luo Y."/>
            <person name="Hu S."/>
            <person name="Wang D."/>
            <person name="Wang C."/>
            <person name="Pandey M.K."/>
            <person name="Ge S."/>
            <person name="Xu Q."/>
            <person name="Li N."/>
            <person name="Li G."/>
            <person name="Huang Y."/>
            <person name="Saxena R.K."/>
            <person name="Ji Y."/>
            <person name="Li M."/>
            <person name="Yan X."/>
            <person name="He Y."/>
            <person name="Liu Y."/>
            <person name="Wang X."/>
            <person name="Xiang C."/>
            <person name="Varshney R.K."/>
            <person name="Ding H."/>
            <person name="Gao S."/>
            <person name="Zong X."/>
        </authorList>
    </citation>
    <scope>NUCLEOTIDE SEQUENCE [LARGE SCALE GENOMIC DNA]</scope>
    <source>
        <strain evidence="1 2">cv. Zhongwan 6</strain>
    </source>
</reference>
<evidence type="ECO:0000313" key="2">
    <source>
        <dbReference type="Proteomes" id="UP001058974"/>
    </source>
</evidence>
<comment type="caution">
    <text evidence="1">The sequence shown here is derived from an EMBL/GenBank/DDBJ whole genome shotgun (WGS) entry which is preliminary data.</text>
</comment>
<dbReference type="Proteomes" id="UP001058974">
    <property type="component" value="Chromosome 5"/>
</dbReference>
<proteinExistence type="predicted"/>
<gene>
    <name evidence="1" type="ORF">KIW84_050449</name>
</gene>
<evidence type="ECO:0000313" key="1">
    <source>
        <dbReference type="EMBL" id="KAI5402853.1"/>
    </source>
</evidence>
<accession>A0A9D4WHF8</accession>
<name>A0A9D4WHF8_PEA</name>
<dbReference type="EMBL" id="JAMSHJ010000005">
    <property type="protein sequence ID" value="KAI5402853.1"/>
    <property type="molecule type" value="Genomic_DNA"/>
</dbReference>
<protein>
    <submittedName>
        <fullName evidence="1">Uncharacterized protein</fullName>
    </submittedName>
</protein>
<organism evidence="1 2">
    <name type="scientific">Pisum sativum</name>
    <name type="common">Garden pea</name>
    <name type="synonym">Lathyrus oleraceus</name>
    <dbReference type="NCBI Taxonomy" id="3888"/>
    <lineage>
        <taxon>Eukaryota</taxon>
        <taxon>Viridiplantae</taxon>
        <taxon>Streptophyta</taxon>
        <taxon>Embryophyta</taxon>
        <taxon>Tracheophyta</taxon>
        <taxon>Spermatophyta</taxon>
        <taxon>Magnoliopsida</taxon>
        <taxon>eudicotyledons</taxon>
        <taxon>Gunneridae</taxon>
        <taxon>Pentapetalae</taxon>
        <taxon>rosids</taxon>
        <taxon>fabids</taxon>
        <taxon>Fabales</taxon>
        <taxon>Fabaceae</taxon>
        <taxon>Papilionoideae</taxon>
        <taxon>50 kb inversion clade</taxon>
        <taxon>NPAAA clade</taxon>
        <taxon>Hologalegina</taxon>
        <taxon>IRL clade</taxon>
        <taxon>Fabeae</taxon>
        <taxon>Lathyrus</taxon>
    </lineage>
</organism>